<reference evidence="1 2" key="1">
    <citation type="submission" date="2018-01" db="EMBL/GenBank/DDBJ databases">
        <title>Whole genome analyses suggest that Burkholderia sensu lato contains two further novel genera in the rhizoxinica-symbiotica group Mycetohabitans gen. nov., and Trinickia gen. nov.: implications for the evolution of diazotrophy and nodulation in the Burkholderiaceae.</title>
        <authorList>
            <person name="Estrada-de los Santos P."/>
            <person name="Palmer M."/>
            <person name="Chavez-Ramirez B."/>
            <person name="Beukes C."/>
            <person name="Steenkamp E.T."/>
            <person name="Hirsch A.M."/>
            <person name="Manyaka P."/>
            <person name="Maluk M."/>
            <person name="Lafos M."/>
            <person name="Crook M."/>
            <person name="Gross E."/>
            <person name="Simon M.F."/>
            <person name="Bueno dos Reis Junior F."/>
            <person name="Poole P.S."/>
            <person name="Venter S.N."/>
            <person name="James E.K."/>
        </authorList>
    </citation>
    <scope>NUCLEOTIDE SEQUENCE [LARGE SCALE GENOMIC DNA]</scope>
    <source>
        <strain evidence="1 2">JPY 581</strain>
    </source>
</reference>
<keyword evidence="2" id="KW-1185">Reference proteome</keyword>
<organism evidence="1 2">
    <name type="scientific">Trinickia symbiotica</name>
    <dbReference type="NCBI Taxonomy" id="863227"/>
    <lineage>
        <taxon>Bacteria</taxon>
        <taxon>Pseudomonadati</taxon>
        <taxon>Pseudomonadota</taxon>
        <taxon>Betaproteobacteria</taxon>
        <taxon>Burkholderiales</taxon>
        <taxon>Burkholderiaceae</taxon>
        <taxon>Trinickia</taxon>
    </lineage>
</organism>
<sequence>MATQAKHPFEALSVERSLRFIARDATNSTAALLYWLGADKPSMDASFAEATQRFAPLMQVVFAEERPGAFVNRCAVREAHQSGTATRLIFLDESWLDVWDDSHCSDICNLYPCRRQSCCARKFNLPWM</sequence>
<protein>
    <submittedName>
        <fullName evidence="1">Uncharacterized protein</fullName>
    </submittedName>
</protein>
<evidence type="ECO:0000313" key="2">
    <source>
        <dbReference type="Proteomes" id="UP000235777"/>
    </source>
</evidence>
<dbReference type="AlphaFoldDB" id="A0A2N7WQB1"/>
<dbReference type="OrthoDB" id="9097085at2"/>
<dbReference type="EMBL" id="PNYC01000025">
    <property type="protein sequence ID" value="PMS31636.1"/>
    <property type="molecule type" value="Genomic_DNA"/>
</dbReference>
<evidence type="ECO:0000313" key="1">
    <source>
        <dbReference type="EMBL" id="PMS31636.1"/>
    </source>
</evidence>
<dbReference type="STRING" id="863227.GCA_000373005_04133"/>
<dbReference type="Proteomes" id="UP000235777">
    <property type="component" value="Unassembled WGS sequence"/>
</dbReference>
<proteinExistence type="predicted"/>
<gene>
    <name evidence="1" type="ORF">C0Z20_27775</name>
</gene>
<name>A0A2N7WQB1_9BURK</name>
<accession>A0A2N7WQB1</accession>
<comment type="caution">
    <text evidence="1">The sequence shown here is derived from an EMBL/GenBank/DDBJ whole genome shotgun (WGS) entry which is preliminary data.</text>
</comment>
<dbReference type="RefSeq" id="WP_083925757.1">
    <property type="nucleotide sequence ID" value="NZ_KB890191.1"/>
</dbReference>